<organism evidence="2 3">
    <name type="scientific">Rhodopirellula europaea SH398</name>
    <dbReference type="NCBI Taxonomy" id="1263868"/>
    <lineage>
        <taxon>Bacteria</taxon>
        <taxon>Pseudomonadati</taxon>
        <taxon>Planctomycetota</taxon>
        <taxon>Planctomycetia</taxon>
        <taxon>Pirellulales</taxon>
        <taxon>Pirellulaceae</taxon>
        <taxon>Rhodopirellula</taxon>
    </lineage>
</organism>
<protein>
    <submittedName>
        <fullName evidence="2">Uncharacterized protein</fullName>
    </submittedName>
</protein>
<reference evidence="2 3" key="1">
    <citation type="journal article" date="2013" name="Mar. Genomics">
        <title>Expression of sulfatases in Rhodopirellula baltica and the diversity of sulfatases in the genus Rhodopirellula.</title>
        <authorList>
            <person name="Wegner C.E."/>
            <person name="Richter-Heitmann T."/>
            <person name="Klindworth A."/>
            <person name="Klockow C."/>
            <person name="Richter M."/>
            <person name="Achstetter T."/>
            <person name="Glockner F.O."/>
            <person name="Harder J."/>
        </authorList>
    </citation>
    <scope>NUCLEOTIDE SEQUENCE [LARGE SCALE GENOMIC DNA]</scope>
    <source>
        <strain evidence="2 3">SH398</strain>
    </source>
</reference>
<dbReference type="Proteomes" id="UP000011996">
    <property type="component" value="Unassembled WGS sequence"/>
</dbReference>
<evidence type="ECO:0000313" key="2">
    <source>
        <dbReference type="EMBL" id="EMI23478.1"/>
    </source>
</evidence>
<sequence length="87" mass="9720">MRLAKHCRVTHGLTSYQAARLSEGRQGSGDRNKRMGTSTNGWSTHSWIFTMGKTASGFAAIGWEPLTDLARKIPRGVPSYSRCYWSK</sequence>
<name>M5RVU9_9BACT</name>
<dbReference type="PATRIC" id="fig|1263868.3.peg.6489"/>
<comment type="caution">
    <text evidence="2">The sequence shown here is derived from an EMBL/GenBank/DDBJ whole genome shotgun (WGS) entry which is preliminary data.</text>
</comment>
<dbReference type="STRING" id="1263868.RESH_05981"/>
<evidence type="ECO:0000256" key="1">
    <source>
        <dbReference type="SAM" id="MobiDB-lite"/>
    </source>
</evidence>
<dbReference type="AlphaFoldDB" id="M5RVU9"/>
<evidence type="ECO:0000313" key="3">
    <source>
        <dbReference type="Proteomes" id="UP000011996"/>
    </source>
</evidence>
<proteinExistence type="predicted"/>
<gene>
    <name evidence="2" type="ORF">RESH_05981</name>
</gene>
<dbReference type="EMBL" id="ANOF01000196">
    <property type="protein sequence ID" value="EMI23478.1"/>
    <property type="molecule type" value="Genomic_DNA"/>
</dbReference>
<accession>M5RVU9</accession>
<feature type="region of interest" description="Disordered" evidence="1">
    <location>
        <begin position="19"/>
        <end position="40"/>
    </location>
</feature>